<dbReference type="PANTHER" id="PTHR43785:SF2">
    <property type="entry name" value="TYPE-1 GLUTAMINE SYNTHETASE 1"/>
    <property type="match status" value="1"/>
</dbReference>
<dbReference type="InterPro" id="IPR008147">
    <property type="entry name" value="Gln_synt_N"/>
</dbReference>
<evidence type="ECO:0000313" key="10">
    <source>
        <dbReference type="Proteomes" id="UP000510886"/>
    </source>
</evidence>
<evidence type="ECO:0000256" key="5">
    <source>
        <dbReference type="PROSITE-ProRule" id="PRU01330"/>
    </source>
</evidence>
<dbReference type="Pfam" id="PF16952">
    <property type="entry name" value="Gln-synt_N_2"/>
    <property type="match status" value="1"/>
</dbReference>
<name>A0A7H9ELY1_9LACO</name>
<dbReference type="SMART" id="SM01230">
    <property type="entry name" value="Gln-synt_C"/>
    <property type="match status" value="1"/>
</dbReference>
<dbReference type="AlphaFoldDB" id="A0A7H9ELY1"/>
<dbReference type="PANTHER" id="PTHR43785">
    <property type="entry name" value="GAMMA-GLUTAMYLPUTRESCINE SYNTHETASE"/>
    <property type="match status" value="1"/>
</dbReference>
<feature type="domain" description="GS beta-grasp" evidence="7">
    <location>
        <begin position="15"/>
        <end position="102"/>
    </location>
</feature>
<proteinExistence type="inferred from homology"/>
<evidence type="ECO:0000313" key="9">
    <source>
        <dbReference type="EMBL" id="QLL78297.1"/>
    </source>
</evidence>
<protein>
    <submittedName>
        <fullName evidence="9">Glutamine synthetase</fullName>
    </submittedName>
</protein>
<dbReference type="SUPFAM" id="SSF55931">
    <property type="entry name" value="Glutamine synthetase/guanido kinase"/>
    <property type="match status" value="1"/>
</dbReference>
<dbReference type="GO" id="GO:0005524">
    <property type="term" value="F:ATP binding"/>
    <property type="evidence" value="ECO:0007669"/>
    <property type="project" value="UniProtKB-KW"/>
</dbReference>
<evidence type="ECO:0000259" key="8">
    <source>
        <dbReference type="PROSITE" id="PS51987"/>
    </source>
</evidence>
<keyword evidence="2" id="KW-0436">Ligase</keyword>
<dbReference type="KEGG" id="lsw:GTO87_06655"/>
<keyword evidence="4" id="KW-0067">ATP-binding</keyword>
<evidence type="ECO:0000259" key="7">
    <source>
        <dbReference type="PROSITE" id="PS51986"/>
    </source>
</evidence>
<reference evidence="9 10" key="1">
    <citation type="submission" date="2020-01" db="EMBL/GenBank/DDBJ databases">
        <title>Complete and circular genome sequences of six lactobacillus isolates from horses.</title>
        <authorList>
            <person name="Hassan H.M."/>
        </authorList>
    </citation>
    <scope>NUCLEOTIDE SEQUENCE [LARGE SCALE GENOMIC DNA]</scope>
    <source>
        <strain evidence="9 10">1A</strain>
    </source>
</reference>
<dbReference type="InterPro" id="IPR008146">
    <property type="entry name" value="Gln_synth_cat_dom"/>
</dbReference>
<accession>A0A7H9ELY1</accession>
<dbReference type="Proteomes" id="UP000510886">
    <property type="component" value="Chromosome"/>
</dbReference>
<dbReference type="PROSITE" id="PS51987">
    <property type="entry name" value="GS_CATALYTIC"/>
    <property type="match status" value="1"/>
</dbReference>
<dbReference type="EMBL" id="CP047418">
    <property type="protein sequence ID" value="QLL78297.1"/>
    <property type="molecule type" value="Genomic_DNA"/>
</dbReference>
<organism evidence="9 10">
    <name type="scientific">Ligilactobacillus saerimneri</name>
    <dbReference type="NCBI Taxonomy" id="228229"/>
    <lineage>
        <taxon>Bacteria</taxon>
        <taxon>Bacillati</taxon>
        <taxon>Bacillota</taxon>
        <taxon>Bacilli</taxon>
        <taxon>Lactobacillales</taxon>
        <taxon>Lactobacillaceae</taxon>
        <taxon>Ligilactobacillus</taxon>
    </lineage>
</organism>
<dbReference type="Pfam" id="PF00120">
    <property type="entry name" value="Gln-synt_C"/>
    <property type="match status" value="1"/>
</dbReference>
<dbReference type="GO" id="GO:0006542">
    <property type="term" value="P:glutamine biosynthetic process"/>
    <property type="evidence" value="ECO:0007669"/>
    <property type="project" value="InterPro"/>
</dbReference>
<dbReference type="GO" id="GO:0004356">
    <property type="term" value="F:glutamine synthetase activity"/>
    <property type="evidence" value="ECO:0007669"/>
    <property type="project" value="InterPro"/>
</dbReference>
<feature type="domain" description="GS catalytic" evidence="8">
    <location>
        <begin position="109"/>
        <end position="446"/>
    </location>
</feature>
<evidence type="ECO:0000256" key="2">
    <source>
        <dbReference type="ARBA" id="ARBA00022598"/>
    </source>
</evidence>
<dbReference type="Gene3D" id="3.10.20.70">
    <property type="entry name" value="Glutamine synthetase, N-terminal domain"/>
    <property type="match status" value="1"/>
</dbReference>
<evidence type="ECO:0000256" key="6">
    <source>
        <dbReference type="RuleBase" id="RU000384"/>
    </source>
</evidence>
<keyword evidence="3" id="KW-0547">Nucleotide-binding</keyword>
<evidence type="ECO:0000256" key="3">
    <source>
        <dbReference type="ARBA" id="ARBA00022741"/>
    </source>
</evidence>
<comment type="similarity">
    <text evidence="1 5 6">Belongs to the glutamine synthetase family.</text>
</comment>
<evidence type="ECO:0000256" key="1">
    <source>
        <dbReference type="ARBA" id="ARBA00009897"/>
    </source>
</evidence>
<dbReference type="InterPro" id="IPR036651">
    <property type="entry name" value="Gln_synt_N_sf"/>
</dbReference>
<dbReference type="SUPFAM" id="SSF54368">
    <property type="entry name" value="Glutamine synthetase, N-terminal domain"/>
    <property type="match status" value="1"/>
</dbReference>
<evidence type="ECO:0000256" key="4">
    <source>
        <dbReference type="ARBA" id="ARBA00022840"/>
    </source>
</evidence>
<dbReference type="Gene3D" id="3.30.590.10">
    <property type="entry name" value="Glutamine synthetase/guanido kinase, catalytic domain"/>
    <property type="match status" value="1"/>
</dbReference>
<gene>
    <name evidence="9" type="ORF">GTO87_06655</name>
</gene>
<sequence length="446" mass="49574">MPEEILADLKSKGVILLEFIYVDYTGIARGKTMFIDAVGNRLTDGMGITKAMPASTMRDEIVAVEGMNAIGEYRLVPDLSSLRILPGGKIATVMCDYTTLEHEPCSFDGRVALKKVVAEYAELGYDIQMTYENEFTLFNQDEEGNWHPDDPEICFATESMERAYEFLPELVTNLKQVGIKPIEYYPEAGAGQHELPMAPTDPVTAADNEIWFKRIVKTTLKKYGLQTSFAPKPLVTSSGSGAHIHVSLWEGKRNAFFDSADKNQLSQVGYWFIGGILHHLDALLALTCASENSYQRLQPSHWSSAYAIYGKDNREAALRIPSTFWSDMEASMNVELKTSDATANPYVAFAGLLAAGLDGIKNHIMPVAAADFDPATLSEQERQERGISRLPHDLATALRALEKDKLFAEMLSDIGLETYLKVKRADVAYLQGKSATEISKYYRQAY</sequence>
<dbReference type="PROSITE" id="PS51986">
    <property type="entry name" value="GS_BETA_GRASP"/>
    <property type="match status" value="1"/>
</dbReference>
<dbReference type="InterPro" id="IPR014746">
    <property type="entry name" value="Gln_synth/guanido_kin_cat_dom"/>
</dbReference>